<dbReference type="Gene3D" id="3.10.490.10">
    <property type="entry name" value="Gamma-glutamyl cyclotransferase-like"/>
    <property type="match status" value="1"/>
</dbReference>
<dbReference type="AlphaFoldDB" id="A0A7W7VV74"/>
<gene>
    <name evidence="1" type="ORF">FHR34_003099</name>
</gene>
<dbReference type="EMBL" id="JACHJV010000001">
    <property type="protein sequence ID" value="MBB4924106.1"/>
    <property type="molecule type" value="Genomic_DNA"/>
</dbReference>
<dbReference type="RefSeq" id="WP_184936107.1">
    <property type="nucleotide sequence ID" value="NZ_JACHJV010000001.1"/>
</dbReference>
<evidence type="ECO:0000313" key="2">
    <source>
        <dbReference type="Proteomes" id="UP000540506"/>
    </source>
</evidence>
<sequence>MTGDRLEPPTDQALLWYAAYGSNLHLARLTSYLAGGRPAGGARVYPGCRDPRPPRDSRPIRLPGLLYFALESAVWTGGMAFYDPDTPDGRAGTAARAYLITAAQLSDLAAQEMRRRPGTDLDLREVLREGRAVLGPGRYETLVHPGDLEGRPLLTFTAPWHLAQAPLAPPSAPYLRHLAAGLRETHGWDTATIAAYLSTRPGAVGHWSAGRLAELLADPI</sequence>
<reference evidence="1 2" key="1">
    <citation type="submission" date="2020-08" db="EMBL/GenBank/DDBJ databases">
        <title>Sequencing the genomes of 1000 actinobacteria strains.</title>
        <authorList>
            <person name="Klenk H.-P."/>
        </authorList>
    </citation>
    <scope>NUCLEOTIDE SEQUENCE [LARGE SCALE GENOMIC DNA]</scope>
    <source>
        <strain evidence="1 2">DSM 41654</strain>
    </source>
</reference>
<dbReference type="Proteomes" id="UP000540506">
    <property type="component" value="Unassembled WGS sequence"/>
</dbReference>
<organism evidence="1 2">
    <name type="scientific">Kitasatospora kifunensis</name>
    <name type="common">Streptomyces kifunensis</name>
    <dbReference type="NCBI Taxonomy" id="58351"/>
    <lineage>
        <taxon>Bacteria</taxon>
        <taxon>Bacillati</taxon>
        <taxon>Actinomycetota</taxon>
        <taxon>Actinomycetes</taxon>
        <taxon>Kitasatosporales</taxon>
        <taxon>Streptomycetaceae</taxon>
        <taxon>Kitasatospora</taxon>
    </lineage>
</organism>
<keyword evidence="2" id="KW-1185">Reference proteome</keyword>
<comment type="caution">
    <text evidence="1">The sequence shown here is derived from an EMBL/GenBank/DDBJ whole genome shotgun (WGS) entry which is preliminary data.</text>
</comment>
<name>A0A7W7VV74_KITKI</name>
<protein>
    <recommendedName>
        <fullName evidence="3">Histone deacetylase</fullName>
    </recommendedName>
</protein>
<evidence type="ECO:0008006" key="3">
    <source>
        <dbReference type="Google" id="ProtNLM"/>
    </source>
</evidence>
<accession>A0A7W7VV74</accession>
<evidence type="ECO:0000313" key="1">
    <source>
        <dbReference type="EMBL" id="MBB4924106.1"/>
    </source>
</evidence>
<proteinExistence type="predicted"/>